<accession>A0A1Y2PCZ4</accession>
<dbReference type="PANTHER" id="PTHR43546:SF9">
    <property type="entry name" value="L-ASCORBATE-6-PHOSPHATE LACTONASE ULAG-RELATED"/>
    <property type="match status" value="1"/>
</dbReference>
<dbReference type="GO" id="GO:0016787">
    <property type="term" value="F:hydrolase activity"/>
    <property type="evidence" value="ECO:0007669"/>
    <property type="project" value="UniProtKB-KW"/>
</dbReference>
<feature type="domain" description="Metallo-beta-lactamase" evidence="2">
    <location>
        <begin position="20"/>
        <end position="208"/>
    </location>
</feature>
<proteinExistence type="predicted"/>
<keyword evidence="1" id="KW-0378">Hydrolase</keyword>
<dbReference type="Proteomes" id="UP000194221">
    <property type="component" value="Unassembled WGS sequence"/>
</dbReference>
<dbReference type="InParanoid" id="A0A1Y2PCZ4"/>
<reference evidence="3 4" key="1">
    <citation type="submission" date="2015-03" db="EMBL/GenBank/DDBJ databases">
        <title>Genome sequence of Tenacibaculum sp. S2-2, isolated from intestinal microbiota of sea cucumber, Apostichopus japonicas.</title>
        <authorList>
            <person name="Shao Z."/>
            <person name="Wang L."/>
            <person name="Li X."/>
        </authorList>
    </citation>
    <scope>NUCLEOTIDE SEQUENCE [LARGE SCALE GENOMIC DNA]</scope>
    <source>
        <strain evidence="3 4">S2-2</strain>
    </source>
</reference>
<evidence type="ECO:0000256" key="1">
    <source>
        <dbReference type="ARBA" id="ARBA00022801"/>
    </source>
</evidence>
<dbReference type="FunCoup" id="A0A1Y2PCZ4">
    <property type="interactions" value="50"/>
</dbReference>
<evidence type="ECO:0000313" key="3">
    <source>
        <dbReference type="EMBL" id="OSY88305.1"/>
    </source>
</evidence>
<comment type="caution">
    <text evidence="3">The sequence shown here is derived from an EMBL/GenBank/DDBJ whole genome shotgun (WGS) entry which is preliminary data.</text>
</comment>
<keyword evidence="4" id="KW-1185">Reference proteome</keyword>
<dbReference type="PANTHER" id="PTHR43546">
    <property type="entry name" value="UPF0173 METAL-DEPENDENT HYDROLASE MJ1163-RELATED"/>
    <property type="match status" value="1"/>
</dbReference>
<dbReference type="Pfam" id="PF12706">
    <property type="entry name" value="Lactamase_B_2"/>
    <property type="match status" value="1"/>
</dbReference>
<dbReference type="InterPro" id="IPR036866">
    <property type="entry name" value="RibonucZ/Hydroxyglut_hydro"/>
</dbReference>
<dbReference type="OrthoDB" id="9805728at2"/>
<dbReference type="STRING" id="1635173.WH52_05920"/>
<dbReference type="InterPro" id="IPR050114">
    <property type="entry name" value="UPF0173_UPF0282_UlaG_hydrolase"/>
</dbReference>
<dbReference type="AlphaFoldDB" id="A0A1Y2PCZ4"/>
<dbReference type="InterPro" id="IPR001279">
    <property type="entry name" value="Metallo-B-lactamas"/>
</dbReference>
<dbReference type="Gene3D" id="3.60.15.10">
    <property type="entry name" value="Ribonuclease Z/Hydroxyacylglutathione hydrolase-like"/>
    <property type="match status" value="1"/>
</dbReference>
<organism evidence="3 4">
    <name type="scientific">Tenacibaculum holothuriorum</name>
    <dbReference type="NCBI Taxonomy" id="1635173"/>
    <lineage>
        <taxon>Bacteria</taxon>
        <taxon>Pseudomonadati</taxon>
        <taxon>Bacteroidota</taxon>
        <taxon>Flavobacteriia</taxon>
        <taxon>Flavobacteriales</taxon>
        <taxon>Flavobacteriaceae</taxon>
        <taxon>Tenacibaculum</taxon>
    </lineage>
</organism>
<dbReference type="RefSeq" id="WP_086030026.1">
    <property type="nucleotide sequence ID" value="NZ_LAPZ01000003.1"/>
</dbReference>
<dbReference type="SUPFAM" id="SSF56281">
    <property type="entry name" value="Metallo-hydrolase/oxidoreductase"/>
    <property type="match status" value="1"/>
</dbReference>
<protein>
    <submittedName>
        <fullName evidence="3">Beta-lactamase</fullName>
    </submittedName>
</protein>
<gene>
    <name evidence="3" type="ORF">WH52_05920</name>
</gene>
<evidence type="ECO:0000313" key="4">
    <source>
        <dbReference type="Proteomes" id="UP000194221"/>
    </source>
</evidence>
<sequence length="259" mass="29302">MKIQHFRNATMTIETENDVILVDPMIGKKGTMPPFTFFRFKPKRNPIVELPDNCRPILEKVTHCLITHLHPDHLDKDAEAFLKEKNIPVTCSIKDEKELKKRGLNVVQAIDYWKRTDFLGGKIEGIPAQHGYGFVAKPAGNVMGFYIELPNELSVYLSSDTVYTEAVDKVLTEYKPEISVVAAGSAQFDIFKPLLMTVEDVVKFIKNTPYKTIANHMEAVNHCPTTRVQLKSVLEKEGLLEKTSIPEDGEILEFNISNV</sequence>
<name>A0A1Y2PCZ4_9FLAO</name>
<dbReference type="EMBL" id="LAPZ01000003">
    <property type="protein sequence ID" value="OSY88305.1"/>
    <property type="molecule type" value="Genomic_DNA"/>
</dbReference>
<evidence type="ECO:0000259" key="2">
    <source>
        <dbReference type="Pfam" id="PF12706"/>
    </source>
</evidence>